<sequence length="119" mass="13861">MLDNFIERWHKVEKLMVERFGKKPNMEAMLFLIGLNEIGKLKTKYTKEQKQDLMHVAMCTLLAQSGYYAPDGLDADGWPHFKVLQPVPPMNGLLEQEFFIKEHIIAYFEAEEDIEGITE</sequence>
<dbReference type="Proteomes" id="UP000244450">
    <property type="component" value="Unassembled WGS sequence"/>
</dbReference>
<evidence type="ECO:0000313" key="1">
    <source>
        <dbReference type="EMBL" id="PUZ28822.1"/>
    </source>
</evidence>
<reference evidence="1 2" key="1">
    <citation type="submission" date="2018-04" db="EMBL/GenBank/DDBJ databases">
        <title>Chitinophaga fuyangensis sp. nov., isolated from soil in a chemical factory.</title>
        <authorList>
            <person name="Chen K."/>
        </authorList>
    </citation>
    <scope>NUCLEOTIDE SEQUENCE [LARGE SCALE GENOMIC DNA]</scope>
    <source>
        <strain evidence="1 2">LY-1</strain>
    </source>
</reference>
<name>A0A2T7BMC5_9BACT</name>
<dbReference type="RefSeq" id="WP_108685461.1">
    <property type="nucleotide sequence ID" value="NZ_QCYK01000001.1"/>
</dbReference>
<gene>
    <name evidence="1" type="ORF">DCC81_04890</name>
</gene>
<comment type="caution">
    <text evidence="1">The sequence shown here is derived from an EMBL/GenBank/DDBJ whole genome shotgun (WGS) entry which is preliminary data.</text>
</comment>
<dbReference type="OrthoDB" id="794480at2"/>
<keyword evidence="2" id="KW-1185">Reference proteome</keyword>
<organism evidence="1 2">
    <name type="scientific">Chitinophaga parva</name>
    <dbReference type="NCBI Taxonomy" id="2169414"/>
    <lineage>
        <taxon>Bacteria</taxon>
        <taxon>Pseudomonadati</taxon>
        <taxon>Bacteroidota</taxon>
        <taxon>Chitinophagia</taxon>
        <taxon>Chitinophagales</taxon>
        <taxon>Chitinophagaceae</taxon>
        <taxon>Chitinophaga</taxon>
    </lineage>
</organism>
<dbReference type="EMBL" id="QCYK01000001">
    <property type="protein sequence ID" value="PUZ28822.1"/>
    <property type="molecule type" value="Genomic_DNA"/>
</dbReference>
<accession>A0A2T7BMC5</accession>
<dbReference type="AlphaFoldDB" id="A0A2T7BMC5"/>
<proteinExistence type="predicted"/>
<evidence type="ECO:0000313" key="2">
    <source>
        <dbReference type="Proteomes" id="UP000244450"/>
    </source>
</evidence>
<protein>
    <submittedName>
        <fullName evidence="1">Uncharacterized protein</fullName>
    </submittedName>
</protein>